<gene>
    <name evidence="1" type="ORF">D4764_13G0012710</name>
</gene>
<dbReference type="EMBL" id="RHFK02000005">
    <property type="protein sequence ID" value="TWW76609.1"/>
    <property type="molecule type" value="Genomic_DNA"/>
</dbReference>
<dbReference type="Gene3D" id="3.60.10.10">
    <property type="entry name" value="Endonuclease/exonuclease/phosphatase"/>
    <property type="match status" value="1"/>
</dbReference>
<evidence type="ECO:0000313" key="1">
    <source>
        <dbReference type="EMBL" id="TWW76609.1"/>
    </source>
</evidence>
<name>A0A5C6PCA2_9TELE</name>
<dbReference type="InterPro" id="IPR036691">
    <property type="entry name" value="Endo/exonu/phosph_ase_sf"/>
</dbReference>
<dbReference type="AlphaFoldDB" id="A0A5C6PCA2"/>
<reference evidence="1 2" key="1">
    <citation type="submission" date="2019-04" db="EMBL/GenBank/DDBJ databases">
        <title>Chromosome genome assembly for Takifugu flavidus.</title>
        <authorList>
            <person name="Xiao S."/>
        </authorList>
    </citation>
    <scope>NUCLEOTIDE SEQUENCE [LARGE SCALE GENOMIC DNA]</scope>
    <source>
        <strain evidence="1">HTHZ2018</strain>
        <tissue evidence="1">Muscle</tissue>
    </source>
</reference>
<sequence length="693" mass="77655">MVTICLRDPQISSSGTPFPWAHHLQEGPRGSGTWIVTSLVGKKPELVREVEKFRLDIVGVTSTHDKGSGTSLLERGWTFYHSGVADGGGTDPDGCLCLWPKQQFSVSTIFGVLRGSAGECSFWGSLVLLGDFNAHIGNDSVTWRGVIGKNGPPDLNPSGVLLLDFCAYLRLSITNTLFRHKGVHMCTWHQDTLGRRSMIDFVVVSSDLRPHVLDTRVKRGAELSTDHQMVGKDSGQSGRPKRVVRVCWERLAESPVRRSFNSHLRESFDRVPGEAGAASIVEVADRCCSHKVVGACHGGNTRTRWWTPAVRDALKLNKESYQALLACGTPEAADRYRQAKRSAATAVAEAKTQAWEEFGEAMENDFRTASKRFWTTIRHLRKGKQCTVNTVYSGDGVLLTSTRDVVDWWKEYFEDLLNPTNTPSSEEAPEVDEIRPEFLKALDVVGLSWLTRLCNIAWTSGAVPLDWQTGVVVPLFKKGDRRVCSNYRGITLLSLPGKVYSGVLERRVRRRVEPWIQEELWGLHPGRGTVDQLYTLSRVLKGAWEFAQPVHMCFVDLEKAFDRVPRGVLWGDLREYGVSGLLIRAVHSLYDWCQSLVRIAGRLGLFADDVVLLASSARDLQLSLDRFAAACEAAGMKISTSKSEAMVLNRKKVECLLRDKEEILPQVEEFKYSIRVREEWSRRSTGRLVRRPQ</sequence>
<dbReference type="Proteomes" id="UP000324091">
    <property type="component" value="Chromosome 13"/>
</dbReference>
<dbReference type="PANTHER" id="PTHR47027:SF30">
    <property type="entry name" value="THAP-TYPE DOMAIN-CONTAINING PROTEIN"/>
    <property type="match status" value="1"/>
</dbReference>
<dbReference type="PANTHER" id="PTHR47027">
    <property type="entry name" value="REVERSE TRANSCRIPTASE DOMAIN-CONTAINING PROTEIN"/>
    <property type="match status" value="1"/>
</dbReference>
<dbReference type="SUPFAM" id="SSF56219">
    <property type="entry name" value="DNase I-like"/>
    <property type="match status" value="1"/>
</dbReference>
<dbReference type="CDD" id="cd01650">
    <property type="entry name" value="RT_nLTR_like"/>
    <property type="match status" value="1"/>
</dbReference>
<proteinExistence type="predicted"/>
<organism evidence="1 2">
    <name type="scientific">Takifugu flavidus</name>
    <name type="common">sansaifugu</name>
    <dbReference type="NCBI Taxonomy" id="433684"/>
    <lineage>
        <taxon>Eukaryota</taxon>
        <taxon>Metazoa</taxon>
        <taxon>Chordata</taxon>
        <taxon>Craniata</taxon>
        <taxon>Vertebrata</taxon>
        <taxon>Euteleostomi</taxon>
        <taxon>Actinopterygii</taxon>
        <taxon>Neopterygii</taxon>
        <taxon>Teleostei</taxon>
        <taxon>Neoteleostei</taxon>
        <taxon>Acanthomorphata</taxon>
        <taxon>Eupercaria</taxon>
        <taxon>Tetraodontiformes</taxon>
        <taxon>Tetradontoidea</taxon>
        <taxon>Tetraodontidae</taxon>
        <taxon>Takifugu</taxon>
    </lineage>
</organism>
<accession>A0A5C6PCA2</accession>
<comment type="caution">
    <text evidence="1">The sequence shown here is derived from an EMBL/GenBank/DDBJ whole genome shotgun (WGS) entry which is preliminary data.</text>
</comment>
<keyword evidence="2" id="KW-1185">Reference proteome</keyword>
<evidence type="ECO:0000313" key="2">
    <source>
        <dbReference type="Proteomes" id="UP000324091"/>
    </source>
</evidence>
<protein>
    <submittedName>
        <fullName evidence="1">Uncharacterized protein</fullName>
    </submittedName>
</protein>